<feature type="transmembrane region" description="Helical" evidence="1">
    <location>
        <begin position="96"/>
        <end position="115"/>
    </location>
</feature>
<dbReference type="EMBL" id="JAIGNU010000001">
    <property type="protein sequence ID" value="MBX7499952.1"/>
    <property type="molecule type" value="Genomic_DNA"/>
</dbReference>
<keyword evidence="1" id="KW-0812">Transmembrane</keyword>
<dbReference type="Proteomes" id="UP000782554">
    <property type="component" value="Unassembled WGS sequence"/>
</dbReference>
<keyword evidence="1" id="KW-1133">Transmembrane helix</keyword>
<feature type="transmembrane region" description="Helical" evidence="1">
    <location>
        <begin position="66"/>
        <end position="84"/>
    </location>
</feature>
<dbReference type="RefSeq" id="WP_221599869.1">
    <property type="nucleotide sequence ID" value="NZ_JAIGNU010000001.1"/>
</dbReference>
<evidence type="ECO:0000313" key="3">
    <source>
        <dbReference type="Proteomes" id="UP000782554"/>
    </source>
</evidence>
<sequence length="174" mass="18330">MTGPKPDLRWWLWGLAAFGIVIALSVSITVFGDGVTWGIGEHQAAGSAARVDEIQTQWRAGGVRNLAIVAMLGDLVFIGIYGWGSWRAGRSFMAMPGALGLLGVLIAASAVVFVLCDYTETLLQLVQLLRERGSDAMAATAAAVRPIKSVAWLASFFGVLAALAIGRVGGRTLD</sequence>
<name>A0ABS7JQP5_9SPHN</name>
<keyword evidence="1" id="KW-0472">Membrane</keyword>
<protein>
    <recommendedName>
        <fullName evidence="4">DUF2269 family protein</fullName>
    </recommendedName>
</protein>
<feature type="transmembrane region" description="Helical" evidence="1">
    <location>
        <begin position="150"/>
        <end position="170"/>
    </location>
</feature>
<comment type="caution">
    <text evidence="2">The sequence shown here is derived from an EMBL/GenBank/DDBJ whole genome shotgun (WGS) entry which is preliminary data.</text>
</comment>
<gene>
    <name evidence="2" type="ORF">K3181_00670</name>
</gene>
<keyword evidence="3" id="KW-1185">Reference proteome</keyword>
<reference evidence="2 3" key="1">
    <citation type="submission" date="2021-08" db="EMBL/GenBank/DDBJ databases">
        <title>Comparative Genomics Analysis of the Genus Qipengyuania Reveals Extensive Genetic Diversity and Metabolic Versatility, Including the Description of Fifteen Novel Species.</title>
        <authorList>
            <person name="Liu Y."/>
        </authorList>
    </citation>
    <scope>NUCLEOTIDE SEQUENCE [LARGE SCALE GENOMIC DNA]</scope>
    <source>
        <strain evidence="2 3">YG27</strain>
    </source>
</reference>
<accession>A0ABS7JQP5</accession>
<evidence type="ECO:0000256" key="1">
    <source>
        <dbReference type="SAM" id="Phobius"/>
    </source>
</evidence>
<evidence type="ECO:0008006" key="4">
    <source>
        <dbReference type="Google" id="ProtNLM"/>
    </source>
</evidence>
<proteinExistence type="predicted"/>
<evidence type="ECO:0000313" key="2">
    <source>
        <dbReference type="EMBL" id="MBX7499952.1"/>
    </source>
</evidence>
<organism evidence="2 3">
    <name type="scientific">Qipengyuania mesophila</name>
    <dbReference type="NCBI Taxonomy" id="2867246"/>
    <lineage>
        <taxon>Bacteria</taxon>
        <taxon>Pseudomonadati</taxon>
        <taxon>Pseudomonadota</taxon>
        <taxon>Alphaproteobacteria</taxon>
        <taxon>Sphingomonadales</taxon>
        <taxon>Erythrobacteraceae</taxon>
        <taxon>Qipengyuania</taxon>
    </lineage>
</organism>
<feature type="transmembrane region" description="Helical" evidence="1">
    <location>
        <begin position="12"/>
        <end position="32"/>
    </location>
</feature>